<dbReference type="RefSeq" id="WP_193580874.1">
    <property type="nucleotide sequence ID" value="NZ_JAAOZR010000013.1"/>
</dbReference>
<evidence type="ECO:0008006" key="3">
    <source>
        <dbReference type="Google" id="ProtNLM"/>
    </source>
</evidence>
<sequence length="177" mass="20252">MEMKLKIILTLAVILVALTGCLNKESKIADPTPLPTTAPISTSDFKLSSKEQEVYNNFQKDLNEQHLKGLEPISIAKIYVQASLDNKRDVIYALYTDRKGHVLWTKEEFEKFPVSDRGTKEEILKPYKNIETGKFIQTSDFEGFIEYQSRKDAEAKSGFQMIKDEDGIWNVAFQPIQ</sequence>
<dbReference type="Proteomes" id="UP001519344">
    <property type="component" value="Unassembled WGS sequence"/>
</dbReference>
<evidence type="ECO:0000313" key="1">
    <source>
        <dbReference type="EMBL" id="MBP1960810.1"/>
    </source>
</evidence>
<dbReference type="EMBL" id="JAGGKV010000001">
    <property type="protein sequence ID" value="MBP1960810.1"/>
    <property type="molecule type" value="Genomic_DNA"/>
</dbReference>
<evidence type="ECO:0000313" key="2">
    <source>
        <dbReference type="Proteomes" id="UP001519344"/>
    </source>
</evidence>
<organism evidence="1 2">
    <name type="scientific">Paenibacillus aceris</name>
    <dbReference type="NCBI Taxonomy" id="869555"/>
    <lineage>
        <taxon>Bacteria</taxon>
        <taxon>Bacillati</taxon>
        <taxon>Bacillota</taxon>
        <taxon>Bacilli</taxon>
        <taxon>Bacillales</taxon>
        <taxon>Paenibacillaceae</taxon>
        <taxon>Paenibacillus</taxon>
    </lineage>
</organism>
<reference evidence="1 2" key="1">
    <citation type="submission" date="2021-03" db="EMBL/GenBank/DDBJ databases">
        <title>Genomic Encyclopedia of Type Strains, Phase IV (KMG-IV): sequencing the most valuable type-strain genomes for metagenomic binning, comparative biology and taxonomic classification.</title>
        <authorList>
            <person name="Goeker M."/>
        </authorList>
    </citation>
    <scope>NUCLEOTIDE SEQUENCE [LARGE SCALE GENOMIC DNA]</scope>
    <source>
        <strain evidence="1 2">DSM 24950</strain>
    </source>
</reference>
<dbReference type="PROSITE" id="PS51257">
    <property type="entry name" value="PROKAR_LIPOPROTEIN"/>
    <property type="match status" value="1"/>
</dbReference>
<protein>
    <recommendedName>
        <fullName evidence="3">RNA polymerase subunit sigma</fullName>
    </recommendedName>
</protein>
<keyword evidence="2" id="KW-1185">Reference proteome</keyword>
<accession>A0ABS4HQH9</accession>
<proteinExistence type="predicted"/>
<comment type="caution">
    <text evidence="1">The sequence shown here is derived from an EMBL/GenBank/DDBJ whole genome shotgun (WGS) entry which is preliminary data.</text>
</comment>
<gene>
    <name evidence="1" type="ORF">J2Z65_000004</name>
</gene>
<name>A0ABS4HQH9_9BACL</name>